<accession>A0A6C0ERA4</accession>
<dbReference type="InterPro" id="IPR056112">
    <property type="entry name" value="DUF7695"/>
</dbReference>
<feature type="domain" description="DUF7695" evidence="1">
    <location>
        <begin position="20"/>
        <end position="71"/>
    </location>
</feature>
<evidence type="ECO:0000259" key="1">
    <source>
        <dbReference type="Pfam" id="PF24749"/>
    </source>
</evidence>
<dbReference type="EMBL" id="MN738913">
    <property type="protein sequence ID" value="QHT30869.1"/>
    <property type="molecule type" value="Genomic_DNA"/>
</dbReference>
<evidence type="ECO:0000313" key="2">
    <source>
        <dbReference type="EMBL" id="QHT30869.1"/>
    </source>
</evidence>
<name>A0A6C0ERA4_9ZZZZ</name>
<dbReference type="AlphaFoldDB" id="A0A6C0ERA4"/>
<proteinExistence type="predicted"/>
<reference evidence="2" key="1">
    <citation type="journal article" date="2020" name="Nature">
        <title>Giant virus diversity and host interactions through global metagenomics.</title>
        <authorList>
            <person name="Schulz F."/>
            <person name="Roux S."/>
            <person name="Paez-Espino D."/>
            <person name="Jungbluth S."/>
            <person name="Walsh D.A."/>
            <person name="Denef V.J."/>
            <person name="McMahon K.D."/>
            <person name="Konstantinidis K.T."/>
            <person name="Eloe-Fadrosh E.A."/>
            <person name="Kyrpides N.C."/>
            <person name="Woyke T."/>
        </authorList>
    </citation>
    <scope>NUCLEOTIDE SEQUENCE</scope>
    <source>
        <strain evidence="2">GVMAG-M-3300009151-50</strain>
    </source>
</reference>
<organism evidence="2">
    <name type="scientific">viral metagenome</name>
    <dbReference type="NCBI Taxonomy" id="1070528"/>
    <lineage>
        <taxon>unclassified sequences</taxon>
        <taxon>metagenomes</taxon>
        <taxon>organismal metagenomes</taxon>
    </lineage>
</organism>
<protein>
    <recommendedName>
        <fullName evidence="1">DUF7695 domain-containing protein</fullName>
    </recommendedName>
</protein>
<dbReference type="Pfam" id="PF24749">
    <property type="entry name" value="DUF7695"/>
    <property type="match status" value="1"/>
</dbReference>
<sequence>MTRMKTKTVDGKIYEMTRFMYTCNICNDTIESNTEHTIVRCKCENLTISGGIQYGGMVASFHDLITDVSEWKLIKIN</sequence>